<dbReference type="GO" id="GO:0016706">
    <property type="term" value="F:2-oxoglutarate-dependent dioxygenase activity"/>
    <property type="evidence" value="ECO:0007669"/>
    <property type="project" value="UniProtKB-ARBA"/>
</dbReference>
<dbReference type="SUPFAM" id="SSF51197">
    <property type="entry name" value="Clavaminate synthase-like"/>
    <property type="match status" value="1"/>
</dbReference>
<feature type="domain" description="SAWADEE" evidence="4">
    <location>
        <begin position="446"/>
        <end position="561"/>
    </location>
</feature>
<dbReference type="AlphaFoldDB" id="A0AAV1D9Q2"/>
<dbReference type="PANTHER" id="PTHR33827:SF2">
    <property type="entry name" value="PROTEIN SAWADEE HOMEODOMAIN HOMOLOG 1"/>
    <property type="match status" value="1"/>
</dbReference>
<dbReference type="Gene3D" id="2.40.50.40">
    <property type="match status" value="1"/>
</dbReference>
<dbReference type="PANTHER" id="PTHR33827">
    <property type="entry name" value="PROTEIN SAWADEE HOMEODOMAIN HOMOLOG 2"/>
    <property type="match status" value="1"/>
</dbReference>
<evidence type="ECO:0000256" key="2">
    <source>
        <dbReference type="ARBA" id="ARBA00023004"/>
    </source>
</evidence>
<reference evidence="5" key="1">
    <citation type="submission" date="2023-03" db="EMBL/GenBank/DDBJ databases">
        <authorList>
            <person name="Julca I."/>
        </authorList>
    </citation>
    <scope>NUCLEOTIDE SEQUENCE</scope>
</reference>
<keyword evidence="1" id="KW-0479">Metal-binding</keyword>
<dbReference type="Proteomes" id="UP001161247">
    <property type="component" value="Chromosome 4"/>
</dbReference>
<dbReference type="GO" id="GO:0003682">
    <property type="term" value="F:chromatin binding"/>
    <property type="evidence" value="ECO:0007669"/>
    <property type="project" value="InterPro"/>
</dbReference>
<dbReference type="InterPro" id="IPR026992">
    <property type="entry name" value="DIOX_N"/>
</dbReference>
<dbReference type="EMBL" id="OX459121">
    <property type="protein sequence ID" value="CAI9104587.1"/>
    <property type="molecule type" value="Genomic_DNA"/>
</dbReference>
<sequence length="576" mass="66443">MKFIDSASRTGCFEVFNHGVPLDLIKSALAAGNGIFGISPEKKKIMTRSTEQPYGFEDFHGEKEQEKDINDEFICEKMEKLVSMMESMAEKILQLLEQNTYSSVTSNWEDVKKEDHHHQEFSSICCLQKHNNWQLMMNGDQSESSLRYNVIRMLVRGAEFPHALCVHVFNGAQEFHVYSKKGWVSFHPDQDSLIITIGDHLKEWGRGQIKHVIGRPIFKGGDDHDQQQHISMAFLYSPLFITNSDKAKKKKQHAISIGCPGPKTRINGGKKIYIFLTKCRTQNSLGKYFNNLTLTMGMDTELNSMEMENDFDAEFTVAEVMEMESLYRRKMGGKPLKSEFFQELSDKFNNSVHRCGKPLIEWEQVAYWFQDRGKRELKDEVLAMHRNVKKSNVHANMLIDKSATDSALTIREEVKLQFPDAGLDLAIQTYYKSRDVVAAELSGLLYEAKSARDLAWYDVGSFLNYRIVHSGELEVRVWFAGFDKDHDERVNVKRGVCERSIPLEDSECEKVKVGDLVLCYRETEDLAVYRDARVIDIKRKLHDETEGCTCMFGVRFDFDFFEDHVRKKRLCGRPSL</sequence>
<evidence type="ECO:0000313" key="5">
    <source>
        <dbReference type="EMBL" id="CAI9104587.1"/>
    </source>
</evidence>
<name>A0AAV1D9Q2_OLDCO</name>
<organism evidence="5 6">
    <name type="scientific">Oldenlandia corymbosa var. corymbosa</name>
    <dbReference type="NCBI Taxonomy" id="529605"/>
    <lineage>
        <taxon>Eukaryota</taxon>
        <taxon>Viridiplantae</taxon>
        <taxon>Streptophyta</taxon>
        <taxon>Embryophyta</taxon>
        <taxon>Tracheophyta</taxon>
        <taxon>Spermatophyta</taxon>
        <taxon>Magnoliopsida</taxon>
        <taxon>eudicotyledons</taxon>
        <taxon>Gunneridae</taxon>
        <taxon>Pentapetalae</taxon>
        <taxon>asterids</taxon>
        <taxon>lamiids</taxon>
        <taxon>Gentianales</taxon>
        <taxon>Rubiaceae</taxon>
        <taxon>Rubioideae</taxon>
        <taxon>Spermacoceae</taxon>
        <taxon>Hedyotis-Oldenlandia complex</taxon>
        <taxon>Oldenlandia</taxon>
    </lineage>
</organism>
<dbReference type="InterPro" id="IPR039276">
    <property type="entry name" value="SHH1/2"/>
</dbReference>
<keyword evidence="6" id="KW-1185">Reference proteome</keyword>
<dbReference type="Gene3D" id="2.60.120.330">
    <property type="entry name" value="B-lactam Antibiotic, Isopenicillin N Synthase, Chain"/>
    <property type="match status" value="1"/>
</dbReference>
<proteinExistence type="predicted"/>
<evidence type="ECO:0000259" key="3">
    <source>
        <dbReference type="Pfam" id="PF14226"/>
    </source>
</evidence>
<protein>
    <submittedName>
        <fullName evidence="5">OLC1v1003291C1</fullName>
    </submittedName>
</protein>
<feature type="domain" description="Non-haem dioxygenase N-terminal" evidence="3">
    <location>
        <begin position="6"/>
        <end position="74"/>
    </location>
</feature>
<evidence type="ECO:0000313" key="6">
    <source>
        <dbReference type="Proteomes" id="UP001161247"/>
    </source>
</evidence>
<dbReference type="Pfam" id="PF16719">
    <property type="entry name" value="SAWADEE"/>
    <property type="match status" value="1"/>
</dbReference>
<keyword evidence="2" id="KW-0408">Iron</keyword>
<dbReference type="InterPro" id="IPR027443">
    <property type="entry name" value="IPNS-like_sf"/>
</dbReference>
<accession>A0AAV1D9Q2</accession>
<dbReference type="Pfam" id="PF14226">
    <property type="entry name" value="DIOX_N"/>
    <property type="match status" value="1"/>
</dbReference>
<dbReference type="InterPro" id="IPR032001">
    <property type="entry name" value="SAWADEE_dom"/>
</dbReference>
<dbReference type="Gene3D" id="2.30.30.140">
    <property type="match status" value="1"/>
</dbReference>
<dbReference type="GO" id="GO:0046872">
    <property type="term" value="F:metal ion binding"/>
    <property type="evidence" value="ECO:0007669"/>
    <property type="project" value="UniProtKB-KW"/>
</dbReference>
<gene>
    <name evidence="5" type="ORF">OLC1_LOCUS13487</name>
</gene>
<evidence type="ECO:0000259" key="4">
    <source>
        <dbReference type="Pfam" id="PF16719"/>
    </source>
</evidence>
<evidence type="ECO:0000256" key="1">
    <source>
        <dbReference type="ARBA" id="ARBA00022723"/>
    </source>
</evidence>